<accession>A0A2S9IK32</accession>
<proteinExistence type="predicted"/>
<reference evidence="5 6" key="1">
    <citation type="submission" date="2018-02" db="EMBL/GenBank/DDBJ databases">
        <title>The draft genome of Phyllobacterium sp. 1N-3.</title>
        <authorList>
            <person name="Liu L."/>
            <person name="Li L."/>
            <person name="Zhang X."/>
            <person name="Wang T."/>
            <person name="Liang L."/>
        </authorList>
    </citation>
    <scope>NUCLEOTIDE SEQUENCE [LARGE SCALE GENOMIC DNA]</scope>
    <source>
        <strain evidence="5 6">1N-3</strain>
    </source>
</reference>
<evidence type="ECO:0000256" key="1">
    <source>
        <dbReference type="ARBA" id="ARBA00023015"/>
    </source>
</evidence>
<dbReference type="CDD" id="cd07377">
    <property type="entry name" value="WHTH_GntR"/>
    <property type="match status" value="1"/>
</dbReference>
<sequence>MAGTGKRETLTEQLVKQIAERIAAGRYKRGDKLPTEQELIAEFNVSRTVVREAISNLKAKGLVQSQQGVGVFILRDISLNAFRIEEENLELMEEIISVMELRISIELEVAALAAIRRSDEDLRKMKAALDLMSEAIPRGESSIHADLEFHRAIASATRNKHFLAIFNYLGEVLIPRARVQTHKLNGATQQEYLERISQEHQQIFLAIKNQDPDGARAAMRLHLGSSRDRLRLAMERSSRADTG</sequence>
<dbReference type="Proteomes" id="UP000239434">
    <property type="component" value="Unassembled WGS sequence"/>
</dbReference>
<dbReference type="InterPro" id="IPR036390">
    <property type="entry name" value="WH_DNA-bd_sf"/>
</dbReference>
<dbReference type="SUPFAM" id="SSF48008">
    <property type="entry name" value="GntR ligand-binding domain-like"/>
    <property type="match status" value="1"/>
</dbReference>
<gene>
    <name evidence="5" type="ORF">C5748_24395</name>
</gene>
<dbReference type="InterPro" id="IPR008920">
    <property type="entry name" value="TF_FadR/GntR_C"/>
</dbReference>
<dbReference type="PANTHER" id="PTHR43537">
    <property type="entry name" value="TRANSCRIPTIONAL REGULATOR, GNTR FAMILY"/>
    <property type="match status" value="1"/>
</dbReference>
<evidence type="ECO:0000256" key="3">
    <source>
        <dbReference type="ARBA" id="ARBA00023163"/>
    </source>
</evidence>
<dbReference type="SMART" id="SM00345">
    <property type="entry name" value="HTH_GNTR"/>
    <property type="match status" value="1"/>
</dbReference>
<dbReference type="PRINTS" id="PR00035">
    <property type="entry name" value="HTHGNTR"/>
</dbReference>
<dbReference type="GO" id="GO:0003700">
    <property type="term" value="F:DNA-binding transcription factor activity"/>
    <property type="evidence" value="ECO:0007669"/>
    <property type="project" value="InterPro"/>
</dbReference>
<dbReference type="SUPFAM" id="SSF46785">
    <property type="entry name" value="Winged helix' DNA-binding domain"/>
    <property type="match status" value="1"/>
</dbReference>
<organism evidence="5 6">
    <name type="scientific">Phyllobacterium phragmitis</name>
    <dbReference type="NCBI Taxonomy" id="2670329"/>
    <lineage>
        <taxon>Bacteria</taxon>
        <taxon>Pseudomonadati</taxon>
        <taxon>Pseudomonadota</taxon>
        <taxon>Alphaproteobacteria</taxon>
        <taxon>Hyphomicrobiales</taxon>
        <taxon>Phyllobacteriaceae</taxon>
        <taxon>Phyllobacterium</taxon>
    </lineage>
</organism>
<evidence type="ECO:0000256" key="2">
    <source>
        <dbReference type="ARBA" id="ARBA00023125"/>
    </source>
</evidence>
<protein>
    <submittedName>
        <fullName evidence="5">FadR family transcriptional regulator</fullName>
    </submittedName>
</protein>
<comment type="caution">
    <text evidence="5">The sequence shown here is derived from an EMBL/GenBank/DDBJ whole genome shotgun (WGS) entry which is preliminary data.</text>
</comment>
<keyword evidence="6" id="KW-1185">Reference proteome</keyword>
<dbReference type="InterPro" id="IPR000524">
    <property type="entry name" value="Tscrpt_reg_HTH_GntR"/>
</dbReference>
<dbReference type="SMART" id="SM00895">
    <property type="entry name" value="FCD"/>
    <property type="match status" value="1"/>
</dbReference>
<evidence type="ECO:0000313" key="5">
    <source>
        <dbReference type="EMBL" id="PRD40893.1"/>
    </source>
</evidence>
<dbReference type="PROSITE" id="PS50949">
    <property type="entry name" value="HTH_GNTR"/>
    <property type="match status" value="1"/>
</dbReference>
<dbReference type="Pfam" id="PF07729">
    <property type="entry name" value="FCD"/>
    <property type="match status" value="1"/>
</dbReference>
<dbReference type="Gene3D" id="1.10.10.10">
    <property type="entry name" value="Winged helix-like DNA-binding domain superfamily/Winged helix DNA-binding domain"/>
    <property type="match status" value="1"/>
</dbReference>
<keyword evidence="1" id="KW-0805">Transcription regulation</keyword>
<keyword evidence="2" id="KW-0238">DNA-binding</keyword>
<keyword evidence="3" id="KW-0804">Transcription</keyword>
<dbReference type="EMBL" id="PVBR01000028">
    <property type="protein sequence ID" value="PRD40893.1"/>
    <property type="molecule type" value="Genomic_DNA"/>
</dbReference>
<evidence type="ECO:0000313" key="6">
    <source>
        <dbReference type="Proteomes" id="UP000239434"/>
    </source>
</evidence>
<dbReference type="AlphaFoldDB" id="A0A2S9IK32"/>
<dbReference type="InterPro" id="IPR036388">
    <property type="entry name" value="WH-like_DNA-bd_sf"/>
</dbReference>
<evidence type="ECO:0000259" key="4">
    <source>
        <dbReference type="PROSITE" id="PS50949"/>
    </source>
</evidence>
<name>A0A2S9IK32_9HYPH</name>
<dbReference type="PANTHER" id="PTHR43537:SF5">
    <property type="entry name" value="UXU OPERON TRANSCRIPTIONAL REGULATOR"/>
    <property type="match status" value="1"/>
</dbReference>
<feature type="domain" description="HTH gntR-type" evidence="4">
    <location>
        <begin position="8"/>
        <end position="76"/>
    </location>
</feature>
<dbReference type="InterPro" id="IPR011711">
    <property type="entry name" value="GntR_C"/>
</dbReference>
<dbReference type="GO" id="GO:0003677">
    <property type="term" value="F:DNA binding"/>
    <property type="evidence" value="ECO:0007669"/>
    <property type="project" value="UniProtKB-KW"/>
</dbReference>
<dbReference type="Gene3D" id="1.20.120.530">
    <property type="entry name" value="GntR ligand-binding domain-like"/>
    <property type="match status" value="1"/>
</dbReference>
<dbReference type="Pfam" id="PF00392">
    <property type="entry name" value="GntR"/>
    <property type="match status" value="1"/>
</dbReference>